<evidence type="ECO:0000313" key="7">
    <source>
        <dbReference type="EMBL" id="CUA73634.1"/>
    </source>
</evidence>
<dbReference type="SUPFAM" id="SSF48452">
    <property type="entry name" value="TPR-like"/>
    <property type="match status" value="1"/>
</dbReference>
<comment type="similarity">
    <text evidence="1">Belongs to the SGT family.</text>
</comment>
<dbReference type="InterPro" id="IPR032374">
    <property type="entry name" value="SGTA_dimer"/>
</dbReference>
<dbReference type="PROSITE" id="PS50005">
    <property type="entry name" value="TPR"/>
    <property type="match status" value="2"/>
</dbReference>
<reference evidence="7 8" key="1">
    <citation type="submission" date="2015-07" db="EMBL/GenBank/DDBJ databases">
        <authorList>
            <person name="Noorani M."/>
        </authorList>
    </citation>
    <scope>NUCLEOTIDE SEQUENCE [LARGE SCALE GENOMIC DNA]</scope>
    <source>
        <strain evidence="7">BBA 69670</strain>
    </source>
</reference>
<dbReference type="FunFam" id="1.20.5.420:FF:000005">
    <property type="entry name" value="Hsc70 cochaperone (SGT), putative"/>
    <property type="match status" value="1"/>
</dbReference>
<keyword evidence="8" id="KW-1185">Reference proteome</keyword>
<evidence type="ECO:0000256" key="2">
    <source>
        <dbReference type="ARBA" id="ARBA00022737"/>
    </source>
</evidence>
<accession>A0A0K6G4V9</accession>
<feature type="repeat" description="TPR" evidence="4">
    <location>
        <begin position="147"/>
        <end position="180"/>
    </location>
</feature>
<dbReference type="GO" id="GO:0060090">
    <property type="term" value="F:molecular adaptor activity"/>
    <property type="evidence" value="ECO:0007669"/>
    <property type="project" value="TreeGrafter"/>
</dbReference>
<dbReference type="Gene3D" id="1.20.5.420">
    <property type="entry name" value="Immunoglobulin FC, subunit C"/>
    <property type="match status" value="1"/>
</dbReference>
<gene>
    <name evidence="7" type="ORF">RSOLAG22IIIB_01175</name>
</gene>
<dbReference type="FunFam" id="1.25.40.10:FF:000207">
    <property type="entry name" value="Small glutamine-rich tetratricopeptide repeat-containing protein"/>
    <property type="match status" value="1"/>
</dbReference>
<dbReference type="PANTHER" id="PTHR45831:SF2">
    <property type="entry name" value="LD24721P"/>
    <property type="match status" value="1"/>
</dbReference>
<feature type="compositionally biased region" description="Low complexity" evidence="5">
    <location>
        <begin position="263"/>
        <end position="280"/>
    </location>
</feature>
<dbReference type="PANTHER" id="PTHR45831">
    <property type="entry name" value="LD24721P"/>
    <property type="match status" value="1"/>
</dbReference>
<organism evidence="7 8">
    <name type="scientific">Rhizoctonia solani</name>
    <dbReference type="NCBI Taxonomy" id="456999"/>
    <lineage>
        <taxon>Eukaryota</taxon>
        <taxon>Fungi</taxon>
        <taxon>Dikarya</taxon>
        <taxon>Basidiomycota</taxon>
        <taxon>Agaricomycotina</taxon>
        <taxon>Agaricomycetes</taxon>
        <taxon>Cantharellales</taxon>
        <taxon>Ceratobasidiaceae</taxon>
        <taxon>Rhizoctonia</taxon>
    </lineage>
</organism>
<protein>
    <recommendedName>
        <fullName evidence="6">SGTA homodimerisation domain-containing protein</fullName>
    </recommendedName>
</protein>
<feature type="region of interest" description="Disordered" evidence="5">
    <location>
        <begin position="258"/>
        <end position="294"/>
    </location>
</feature>
<evidence type="ECO:0000256" key="5">
    <source>
        <dbReference type="SAM" id="MobiDB-lite"/>
    </source>
</evidence>
<evidence type="ECO:0000313" key="8">
    <source>
        <dbReference type="Proteomes" id="UP000044841"/>
    </source>
</evidence>
<proteinExistence type="inferred from homology"/>
<dbReference type="Pfam" id="PF00515">
    <property type="entry name" value="TPR_1"/>
    <property type="match status" value="1"/>
</dbReference>
<dbReference type="InterPro" id="IPR019734">
    <property type="entry name" value="TPR_rpt"/>
</dbReference>
<feature type="compositionally biased region" description="Basic and acidic residues" evidence="5">
    <location>
        <begin position="142"/>
        <end position="151"/>
    </location>
</feature>
<name>A0A0K6G4V9_9AGAM</name>
<evidence type="ECO:0000259" key="6">
    <source>
        <dbReference type="Pfam" id="PF16546"/>
    </source>
</evidence>
<dbReference type="InterPro" id="IPR047150">
    <property type="entry name" value="SGT"/>
</dbReference>
<dbReference type="GO" id="GO:0006620">
    <property type="term" value="P:post-translational protein targeting to endoplasmic reticulum membrane"/>
    <property type="evidence" value="ECO:0007669"/>
    <property type="project" value="TreeGrafter"/>
</dbReference>
<feature type="domain" description="SGTA homodimerisation" evidence="6">
    <location>
        <begin position="47"/>
        <end position="111"/>
    </location>
</feature>
<keyword evidence="3 4" id="KW-0802">TPR repeat</keyword>
<dbReference type="AlphaFoldDB" id="A0A0K6G4V9"/>
<dbReference type="GO" id="GO:0016020">
    <property type="term" value="C:membrane"/>
    <property type="evidence" value="ECO:0007669"/>
    <property type="project" value="TreeGrafter"/>
</dbReference>
<dbReference type="EMBL" id="CYGV01001400">
    <property type="protein sequence ID" value="CUA73634.1"/>
    <property type="molecule type" value="Genomic_DNA"/>
</dbReference>
<dbReference type="Gene3D" id="1.25.40.10">
    <property type="entry name" value="Tetratricopeptide repeat domain"/>
    <property type="match status" value="1"/>
</dbReference>
<feature type="region of interest" description="Disordered" evidence="5">
    <location>
        <begin position="124"/>
        <end position="158"/>
    </location>
</feature>
<dbReference type="GO" id="GO:0072380">
    <property type="term" value="C:TRC complex"/>
    <property type="evidence" value="ECO:0007669"/>
    <property type="project" value="TreeGrafter"/>
</dbReference>
<keyword evidence="2" id="KW-0677">Repeat</keyword>
<dbReference type="InterPro" id="IPR011990">
    <property type="entry name" value="TPR-like_helical_dom_sf"/>
</dbReference>
<dbReference type="Pfam" id="PF13414">
    <property type="entry name" value="TPR_11"/>
    <property type="match status" value="1"/>
</dbReference>
<dbReference type="Pfam" id="PF16546">
    <property type="entry name" value="SGTA_dimer"/>
    <property type="match status" value="1"/>
</dbReference>
<dbReference type="Proteomes" id="UP000044841">
    <property type="component" value="Unassembled WGS sequence"/>
</dbReference>
<sequence length="394" mass="41026">MAQKNMVVVVNYKRVAKQQIHVQTTYSFAICCVHPLSYFIPPMAEKKQKLVLSIIEFLETSITDGSIKTDDKEGIEVAIQCIGEAFGVDPSNNEQKEKLSIKPANLQSLFDVYLKTKDKVGAQAAGTSSTPAAPAPSGPSAADKEKAEKHKQTGNNLMASKEYTRAIDAYTEAIAIDPNNPVYYSNRAAAWSSMGDHAVAADDAEMAIAVDPKFAKAYSRLGHAHFSLGDYEAAKSAFERGLEVEPNNANLKQGLSNAQAKIGSSSTATTRSPPAASPSPAGGPGGMDWSQMANLMGGMGGGAGAGANGGGGGMPDLASMMNNPQLMAMAQQMMAGGGMDRLMQNPAIRNMASRAQSGGGMPSMAEIMADPSLRELASSFMGGAGRGGPPPGNA</sequence>
<dbReference type="PROSITE" id="PS50293">
    <property type="entry name" value="TPR_REGION"/>
    <property type="match status" value="1"/>
</dbReference>
<evidence type="ECO:0000256" key="3">
    <source>
        <dbReference type="ARBA" id="ARBA00022803"/>
    </source>
</evidence>
<evidence type="ECO:0000256" key="4">
    <source>
        <dbReference type="PROSITE-ProRule" id="PRU00339"/>
    </source>
</evidence>
<evidence type="ECO:0000256" key="1">
    <source>
        <dbReference type="ARBA" id="ARBA00008175"/>
    </source>
</evidence>
<dbReference type="SMART" id="SM00028">
    <property type="entry name" value="TPR"/>
    <property type="match status" value="3"/>
</dbReference>
<feature type="repeat" description="TPR" evidence="4">
    <location>
        <begin position="215"/>
        <end position="248"/>
    </location>
</feature>